<keyword evidence="2" id="KW-0238">DNA-binding</keyword>
<accession>A0ABS4YSG0</accession>
<dbReference type="Gene3D" id="1.10.10.60">
    <property type="entry name" value="Homeodomain-like"/>
    <property type="match status" value="1"/>
</dbReference>
<dbReference type="SMART" id="SM00342">
    <property type="entry name" value="HTH_ARAC"/>
    <property type="match status" value="1"/>
</dbReference>
<gene>
    <name evidence="5" type="ORF">JOF48_000339</name>
</gene>
<evidence type="ECO:0000256" key="2">
    <source>
        <dbReference type="ARBA" id="ARBA00023125"/>
    </source>
</evidence>
<evidence type="ECO:0000256" key="3">
    <source>
        <dbReference type="ARBA" id="ARBA00023163"/>
    </source>
</evidence>
<evidence type="ECO:0000259" key="4">
    <source>
        <dbReference type="PROSITE" id="PS01124"/>
    </source>
</evidence>
<dbReference type="Pfam" id="PF12833">
    <property type="entry name" value="HTH_18"/>
    <property type="match status" value="1"/>
</dbReference>
<organism evidence="5 6">
    <name type="scientific">Arthrobacter stackebrandtii</name>
    <dbReference type="NCBI Taxonomy" id="272161"/>
    <lineage>
        <taxon>Bacteria</taxon>
        <taxon>Bacillati</taxon>
        <taxon>Actinomycetota</taxon>
        <taxon>Actinomycetes</taxon>
        <taxon>Micrococcales</taxon>
        <taxon>Micrococcaceae</taxon>
        <taxon>Arthrobacter</taxon>
    </lineage>
</organism>
<evidence type="ECO:0000313" key="6">
    <source>
        <dbReference type="Proteomes" id="UP000711614"/>
    </source>
</evidence>
<protein>
    <submittedName>
        <fullName evidence="5">AraC-like DNA-binding protein</fullName>
    </submittedName>
</protein>
<dbReference type="InterPro" id="IPR050204">
    <property type="entry name" value="AraC_XylS_family_regulators"/>
</dbReference>
<feature type="domain" description="HTH araC/xylS-type" evidence="4">
    <location>
        <begin position="189"/>
        <end position="290"/>
    </location>
</feature>
<dbReference type="InterPro" id="IPR018060">
    <property type="entry name" value="HTH_AraC"/>
</dbReference>
<dbReference type="RefSeq" id="WP_209676721.1">
    <property type="nucleotide sequence ID" value="NZ_JAGIOI010000001.1"/>
</dbReference>
<dbReference type="PANTHER" id="PTHR46796">
    <property type="entry name" value="HTH-TYPE TRANSCRIPTIONAL ACTIVATOR RHAS-RELATED"/>
    <property type="match status" value="1"/>
</dbReference>
<reference evidence="5 6" key="1">
    <citation type="submission" date="2021-03" db="EMBL/GenBank/DDBJ databases">
        <title>Sequencing the genomes of 1000 actinobacteria strains.</title>
        <authorList>
            <person name="Klenk H.-P."/>
        </authorList>
    </citation>
    <scope>NUCLEOTIDE SEQUENCE [LARGE SCALE GENOMIC DNA]</scope>
    <source>
        <strain evidence="5 6">DSM 16005</strain>
    </source>
</reference>
<comment type="caution">
    <text evidence="5">The sequence shown here is derived from an EMBL/GenBank/DDBJ whole genome shotgun (WGS) entry which is preliminary data.</text>
</comment>
<evidence type="ECO:0000313" key="5">
    <source>
        <dbReference type="EMBL" id="MBP2411540.1"/>
    </source>
</evidence>
<keyword evidence="6" id="KW-1185">Reference proteome</keyword>
<proteinExistence type="predicted"/>
<dbReference type="Proteomes" id="UP000711614">
    <property type="component" value="Unassembled WGS sequence"/>
</dbReference>
<dbReference type="EMBL" id="JAGIOI010000001">
    <property type="protein sequence ID" value="MBP2411540.1"/>
    <property type="molecule type" value="Genomic_DNA"/>
</dbReference>
<evidence type="ECO:0000256" key="1">
    <source>
        <dbReference type="ARBA" id="ARBA00023015"/>
    </source>
</evidence>
<sequence length="301" mass="32607">MHLPRLTPNYDLNLRLGSGQHCTVVGIDFGATAVTALHLQAGECTIAADDRPDDTFSLVFVVDGELALLSPPGEPPVKAGRGDVWAFSRTSNFDVAVAADAQLVAVSLPAQVLRDFGVGVIHGMRGLDPESAMLSPVLGFLREVALTDVDTTSVASYFMEKLVHEMVGGIMLENRGARFVATRRKGIFDQAMDYIAARAGDGALTPELLARELSVSLRQLQREFKSHNASIAVVILQHRVDLSILQLKDPLLDVLTIDQVAVQSGFSSVVQMRRALRDACAGTPTEIRDRAREQRRAKQPA</sequence>
<name>A0ABS4YSG0_9MICC</name>
<dbReference type="PROSITE" id="PS01124">
    <property type="entry name" value="HTH_ARAC_FAMILY_2"/>
    <property type="match status" value="1"/>
</dbReference>
<keyword evidence="3" id="KW-0804">Transcription</keyword>
<keyword evidence="1" id="KW-0805">Transcription regulation</keyword>